<keyword evidence="2" id="KW-0460">Magnesium</keyword>
<comment type="caution">
    <text evidence="3">The sequence shown here is derived from an EMBL/GenBank/DDBJ whole genome shotgun (WGS) entry which is preliminary data.</text>
</comment>
<feature type="binding site" evidence="2">
    <location>
        <position position="34"/>
    </location>
    <ligand>
        <name>substrate</name>
    </ligand>
</feature>
<feature type="binding site" evidence="2">
    <location>
        <begin position="195"/>
        <end position="197"/>
    </location>
    <ligand>
        <name>substrate</name>
    </ligand>
</feature>
<feature type="binding site" evidence="2">
    <location>
        <position position="26"/>
    </location>
    <ligand>
        <name>substrate</name>
    </ligand>
</feature>
<feature type="binding site" evidence="2">
    <location>
        <begin position="22"/>
        <end position="25"/>
    </location>
    <ligand>
        <name>substrate</name>
    </ligand>
</feature>
<dbReference type="RefSeq" id="WP_130502761.1">
    <property type="nucleotide sequence ID" value="NZ_SHLI01000001.1"/>
</dbReference>
<dbReference type="Proteomes" id="UP000292298">
    <property type="component" value="Unassembled WGS sequence"/>
</dbReference>
<keyword evidence="4" id="KW-1185">Reference proteome</keyword>
<dbReference type="GO" id="GO:0071555">
    <property type="term" value="P:cell wall organization"/>
    <property type="evidence" value="ECO:0007669"/>
    <property type="project" value="UniProtKB-KW"/>
</dbReference>
<keyword evidence="2" id="KW-0133">Cell shape</keyword>
<feature type="binding site" evidence="2">
    <location>
        <position position="208"/>
    </location>
    <ligand>
        <name>Mg(2+)</name>
        <dbReference type="ChEBI" id="CHEBI:18420"/>
    </ligand>
</feature>
<comment type="function">
    <text evidence="2">Catalyzes the sequential condensation of isopentenyl diphosphate (IPP) with (2E,6E)-farnesyl diphosphate (E,E-FPP) to yield (2Z,6Z,10Z,14Z,18Z,22Z,26Z,30Z,34E,38E)-undecaprenyl diphosphate (di-trans,octa-cis-UPP). UPP is the precursor of glycosyl carrier lipid in the biosynthesis of bacterial cell wall polysaccharide components such as peptidoglycan and lipopolysaccharide.</text>
</comment>
<dbReference type="InterPro" id="IPR001441">
    <property type="entry name" value="UPP_synth-like"/>
</dbReference>
<keyword evidence="2" id="KW-0573">Peptidoglycan synthesis</keyword>
<evidence type="ECO:0000256" key="1">
    <source>
        <dbReference type="ARBA" id="ARBA00022679"/>
    </source>
</evidence>
<dbReference type="Gene3D" id="3.40.1180.10">
    <property type="entry name" value="Decaprenyl diphosphate synthase-like"/>
    <property type="match status" value="1"/>
</dbReference>
<dbReference type="EC" id="2.5.1.31" evidence="2"/>
<keyword evidence="2" id="KW-0961">Cell wall biogenesis/degradation</keyword>
<organism evidence="3 4">
    <name type="scientific">Spiribacter vilamensis</name>
    <dbReference type="NCBI Taxonomy" id="531306"/>
    <lineage>
        <taxon>Bacteria</taxon>
        <taxon>Pseudomonadati</taxon>
        <taxon>Pseudomonadota</taxon>
        <taxon>Gammaproteobacteria</taxon>
        <taxon>Chromatiales</taxon>
        <taxon>Ectothiorhodospiraceae</taxon>
        <taxon>Spiribacter</taxon>
    </lineage>
</organism>
<dbReference type="FunFam" id="3.40.1180.10:FF:000001">
    <property type="entry name" value="(2E,6E)-farnesyl-diphosphate-specific ditrans,polycis-undecaprenyl-diphosphate synthase"/>
    <property type="match status" value="1"/>
</dbReference>
<feature type="binding site" evidence="2">
    <location>
        <position position="38"/>
    </location>
    <ligand>
        <name>substrate</name>
    </ligand>
</feature>
<evidence type="ECO:0000256" key="2">
    <source>
        <dbReference type="HAMAP-Rule" id="MF_01139"/>
    </source>
</evidence>
<dbReference type="PANTHER" id="PTHR10291:SF0">
    <property type="entry name" value="DEHYDRODOLICHYL DIPHOSPHATE SYNTHASE 2"/>
    <property type="match status" value="1"/>
</dbReference>
<comment type="cofactor">
    <cofactor evidence="2">
        <name>Mg(2+)</name>
        <dbReference type="ChEBI" id="CHEBI:18420"/>
    </cofactor>
    <text evidence="2">Binds 2 magnesium ions per subunit.</text>
</comment>
<dbReference type="Pfam" id="PF01255">
    <property type="entry name" value="Prenyltransf"/>
    <property type="match status" value="1"/>
</dbReference>
<dbReference type="GO" id="GO:0008834">
    <property type="term" value="F:ditrans,polycis-undecaprenyl-diphosphate synthase [(2E,6E)-farnesyl-diphosphate specific] activity"/>
    <property type="evidence" value="ECO:0007669"/>
    <property type="project" value="UniProtKB-UniRule"/>
</dbReference>
<dbReference type="GO" id="GO:0008360">
    <property type="term" value="P:regulation of cell shape"/>
    <property type="evidence" value="ECO:0007669"/>
    <property type="project" value="UniProtKB-KW"/>
</dbReference>
<dbReference type="GO" id="GO:0016094">
    <property type="term" value="P:polyprenol biosynthetic process"/>
    <property type="evidence" value="ECO:0007669"/>
    <property type="project" value="TreeGrafter"/>
</dbReference>
<keyword evidence="1 2" id="KW-0808">Transferase</keyword>
<feature type="binding site" evidence="2">
    <location>
        <position position="70"/>
    </location>
    <ligand>
        <name>substrate</name>
    </ligand>
</feature>
<protein>
    <recommendedName>
        <fullName evidence="2">Ditrans,polycis-undecaprenyl-diphosphate synthase ((2E,6E)-farnesyl-diphosphate specific)</fullName>
        <ecNumber evidence="2">2.5.1.31</ecNumber>
    </recommendedName>
    <alternativeName>
        <fullName evidence="2">Ditrans,polycis-undecaprenylcistransferase</fullName>
    </alternativeName>
    <alternativeName>
        <fullName evidence="2">Undecaprenyl diphosphate synthase</fullName>
        <shortName evidence="2">UDS</shortName>
    </alternativeName>
    <alternativeName>
        <fullName evidence="2">Undecaprenyl pyrophosphate synthase</fullName>
        <shortName evidence="2">UPP synthase</shortName>
    </alternativeName>
</protein>
<proteinExistence type="inferred from homology"/>
<gene>
    <name evidence="2" type="primary">uppS</name>
    <name evidence="3" type="ORF">EV698_0697</name>
</gene>
<reference evidence="3 4" key="1">
    <citation type="submission" date="2019-02" db="EMBL/GenBank/DDBJ databases">
        <title>Genomic Encyclopedia of Type Strains, Phase IV (KMG-IV): sequencing the most valuable type-strain genomes for metagenomic binning, comparative biology and taxonomic classification.</title>
        <authorList>
            <person name="Goeker M."/>
        </authorList>
    </citation>
    <scope>NUCLEOTIDE SEQUENCE [LARGE SCALE GENOMIC DNA]</scope>
    <source>
        <strain evidence="3 4">DSM 21056</strain>
    </source>
</reference>
<comment type="similarity">
    <text evidence="2">Belongs to the UPP synthase family.</text>
</comment>
<evidence type="ECO:0000313" key="3">
    <source>
        <dbReference type="EMBL" id="RZU98450.1"/>
    </source>
</evidence>
<comment type="catalytic activity">
    <reaction evidence="2">
        <text>8 isopentenyl diphosphate + (2E,6E)-farnesyl diphosphate = di-trans,octa-cis-undecaprenyl diphosphate + 8 diphosphate</text>
        <dbReference type="Rhea" id="RHEA:27551"/>
        <dbReference type="ChEBI" id="CHEBI:33019"/>
        <dbReference type="ChEBI" id="CHEBI:58405"/>
        <dbReference type="ChEBI" id="CHEBI:128769"/>
        <dbReference type="ChEBI" id="CHEBI:175763"/>
        <dbReference type="EC" id="2.5.1.31"/>
    </reaction>
</comment>
<dbReference type="InterPro" id="IPR036424">
    <property type="entry name" value="UPP_synth-like_sf"/>
</dbReference>
<dbReference type="SUPFAM" id="SSF64005">
    <property type="entry name" value="Undecaprenyl diphosphate synthase"/>
    <property type="match status" value="1"/>
</dbReference>
<feature type="active site" description="Proton acceptor" evidence="2">
    <location>
        <position position="69"/>
    </location>
</feature>
<dbReference type="GO" id="GO:0005829">
    <property type="term" value="C:cytosol"/>
    <property type="evidence" value="ECO:0007669"/>
    <property type="project" value="TreeGrafter"/>
</dbReference>
<accession>A0A4Q8CZT4</accession>
<feature type="binding site" evidence="2">
    <location>
        <begin position="66"/>
        <end position="68"/>
    </location>
    <ligand>
        <name>substrate</name>
    </ligand>
</feature>
<evidence type="ECO:0000313" key="4">
    <source>
        <dbReference type="Proteomes" id="UP000292298"/>
    </source>
</evidence>
<dbReference type="PANTHER" id="PTHR10291">
    <property type="entry name" value="DEHYDRODOLICHYL DIPHOSPHATE SYNTHASE FAMILY MEMBER"/>
    <property type="match status" value="1"/>
</dbReference>
<sequence length="253" mass="28389">MTTEQTASPDAVPRHVAVIMDGNGRWAAERGKPRHHGHRAGAEAVRRTVEYCARAGVEALTLFAFSSENWQRPTAEVSMLMALFMRVLDREAERLRQNGIRLRIIGDRERLSRRLQDRCASAEALTADETRMQLNIAASYGGRWDIAAAARRLAEQVAAGERSSASIDCDTLGDEICLHALPAPDLFIRTGGEQRISNFLLWQMAYTELYFTPVLWPDFDDDEMARALDWFSGRERRFGRVNAVPGQRGPSNA</sequence>
<feature type="binding site" evidence="2">
    <location>
        <position position="189"/>
    </location>
    <ligand>
        <name>substrate</name>
    </ligand>
</feature>
<feature type="binding site" evidence="2">
    <location>
        <position position="21"/>
    </location>
    <ligand>
        <name>Mg(2+)</name>
        <dbReference type="ChEBI" id="CHEBI:18420"/>
    </ligand>
</feature>
<dbReference type="CDD" id="cd00475">
    <property type="entry name" value="Cis_IPPS"/>
    <property type="match status" value="1"/>
</dbReference>
<dbReference type="HAMAP" id="MF_01139">
    <property type="entry name" value="ISPT"/>
    <property type="match status" value="1"/>
</dbReference>
<dbReference type="PROSITE" id="PS01066">
    <property type="entry name" value="UPP_SYNTHASE"/>
    <property type="match status" value="1"/>
</dbReference>
<name>A0A4Q8CZT4_9GAMM</name>
<feature type="binding site" evidence="2">
    <location>
        <position position="72"/>
    </location>
    <ligand>
        <name>substrate</name>
    </ligand>
</feature>
<comment type="subunit">
    <text evidence="2">Homodimer.</text>
</comment>
<dbReference type="AlphaFoldDB" id="A0A4Q8CZT4"/>
<dbReference type="OrthoDB" id="4191603at2"/>
<dbReference type="NCBIfam" id="TIGR00055">
    <property type="entry name" value="uppS"/>
    <property type="match status" value="1"/>
</dbReference>
<dbReference type="GO" id="GO:0009252">
    <property type="term" value="P:peptidoglycan biosynthetic process"/>
    <property type="evidence" value="ECO:0007669"/>
    <property type="project" value="UniProtKB-UniRule"/>
</dbReference>
<dbReference type="InterPro" id="IPR018520">
    <property type="entry name" value="UPP_synth-like_CS"/>
</dbReference>
<keyword evidence="2" id="KW-0479">Metal-binding</keyword>
<dbReference type="EMBL" id="SHLI01000001">
    <property type="protein sequence ID" value="RZU98450.1"/>
    <property type="molecule type" value="Genomic_DNA"/>
</dbReference>
<feature type="active site" evidence="2">
    <location>
        <position position="21"/>
    </location>
</feature>
<dbReference type="GO" id="GO:0000287">
    <property type="term" value="F:magnesium ion binding"/>
    <property type="evidence" value="ECO:0007669"/>
    <property type="project" value="UniProtKB-UniRule"/>
</dbReference>